<dbReference type="Proteomes" id="UP000499080">
    <property type="component" value="Unassembled WGS sequence"/>
</dbReference>
<organism evidence="2 3">
    <name type="scientific">Araneus ventricosus</name>
    <name type="common">Orbweaver spider</name>
    <name type="synonym">Epeira ventricosa</name>
    <dbReference type="NCBI Taxonomy" id="182803"/>
    <lineage>
        <taxon>Eukaryota</taxon>
        <taxon>Metazoa</taxon>
        <taxon>Ecdysozoa</taxon>
        <taxon>Arthropoda</taxon>
        <taxon>Chelicerata</taxon>
        <taxon>Arachnida</taxon>
        <taxon>Araneae</taxon>
        <taxon>Araneomorphae</taxon>
        <taxon>Entelegynae</taxon>
        <taxon>Araneoidea</taxon>
        <taxon>Araneidae</taxon>
        <taxon>Araneus</taxon>
    </lineage>
</organism>
<dbReference type="PANTHER" id="PTHR11034">
    <property type="entry name" value="N-MYC DOWNSTREAM REGULATED"/>
    <property type="match status" value="1"/>
</dbReference>
<comment type="similarity">
    <text evidence="1">Belongs to the NDRG family.</text>
</comment>
<dbReference type="InterPro" id="IPR029058">
    <property type="entry name" value="AB_hydrolase_fold"/>
</dbReference>
<comment type="caution">
    <text evidence="2">The sequence shown here is derived from an EMBL/GenBank/DDBJ whole genome shotgun (WGS) entry which is preliminary data.</text>
</comment>
<evidence type="ECO:0000256" key="1">
    <source>
        <dbReference type="ARBA" id="ARBA00005598"/>
    </source>
</evidence>
<name>A0A4Y2PHZ7_ARAVE</name>
<dbReference type="Pfam" id="PF03096">
    <property type="entry name" value="Ndr"/>
    <property type="match status" value="1"/>
</dbReference>
<dbReference type="EMBL" id="BGPR01011367">
    <property type="protein sequence ID" value="GBN50964.1"/>
    <property type="molecule type" value="Genomic_DNA"/>
</dbReference>
<dbReference type="InterPro" id="IPR004142">
    <property type="entry name" value="NDRG"/>
</dbReference>
<dbReference type="AlphaFoldDB" id="A0A4Y2PHZ7"/>
<accession>A0A4Y2PHZ7</accession>
<proteinExistence type="inferred from homology"/>
<sequence>MQRRIMDLTFLGASFCCSYSCFVFFQLMYPHCVDGLFLINCTSTAAGWTEWGYQKLNAMYLRSSGMTQSTEEYLMWHHFGKVRRHIDDDFIFFPTNFRFFEK</sequence>
<keyword evidence="3" id="KW-1185">Reference proteome</keyword>
<protein>
    <submittedName>
        <fullName evidence="2">Uncharacterized protein</fullName>
    </submittedName>
</protein>
<gene>
    <name evidence="2" type="ORF">AVEN_7124_1</name>
</gene>
<dbReference type="Gene3D" id="3.40.50.1820">
    <property type="entry name" value="alpha/beta hydrolase"/>
    <property type="match status" value="1"/>
</dbReference>
<evidence type="ECO:0000313" key="3">
    <source>
        <dbReference type="Proteomes" id="UP000499080"/>
    </source>
</evidence>
<dbReference type="OrthoDB" id="741027at2759"/>
<evidence type="ECO:0000313" key="2">
    <source>
        <dbReference type="EMBL" id="GBN50964.1"/>
    </source>
</evidence>
<reference evidence="2 3" key="1">
    <citation type="journal article" date="2019" name="Sci. Rep.">
        <title>Orb-weaving spider Araneus ventricosus genome elucidates the spidroin gene catalogue.</title>
        <authorList>
            <person name="Kono N."/>
            <person name="Nakamura H."/>
            <person name="Ohtoshi R."/>
            <person name="Moran D.A.P."/>
            <person name="Shinohara A."/>
            <person name="Yoshida Y."/>
            <person name="Fujiwara M."/>
            <person name="Mori M."/>
            <person name="Tomita M."/>
            <person name="Arakawa K."/>
        </authorList>
    </citation>
    <scope>NUCLEOTIDE SEQUENCE [LARGE SCALE GENOMIC DNA]</scope>
</reference>